<sequence length="389" mass="41164">MRISTAVIVILILVAGVVARFVMSDDGDQEEGAQPPAALTIAVEEQMADYAAHLEASGQGVVVIENIGEAEAESFLRERDEAEVDGPAVVLAGDPGEPLIVAPSDGVSGADRVLTHLVNTAATAWFMESEGLQLDDADYAALSSTIAVPVETISFGGANLIMTNPVGYFTSLAGIFVMFMMIMMGITTIANGVLEEKSSRVVEIILTTVRPRTLLLGKVLGIGLFLLVQFALYVLAIVAALNIAGVWMSLNLGPYIASMLVWLLLGFFFYVTLTGALASTASRQEDLGAVTTPISFGMLVPFYVGFILVPMAPESLATKIVSMIPGFSPFVMPVRQAYDAVTTVELAIAAVLALLAIPLVARLAGKIYENSILHTGKKLKISQALRAKN</sequence>
<feature type="transmembrane region" description="Helical" evidence="5">
    <location>
        <begin position="255"/>
        <end position="278"/>
    </location>
</feature>
<feature type="transmembrane region" description="Helical" evidence="5">
    <location>
        <begin position="168"/>
        <end position="194"/>
    </location>
</feature>
<protein>
    <submittedName>
        <fullName evidence="7">ABC-2 type transport system permease protein</fullName>
    </submittedName>
</protein>
<organism evidence="7 8">
    <name type="scientific">Trueperella bonasi</name>
    <dbReference type="NCBI Taxonomy" id="312286"/>
    <lineage>
        <taxon>Bacteria</taxon>
        <taxon>Bacillati</taxon>
        <taxon>Actinomycetota</taxon>
        <taxon>Actinomycetes</taxon>
        <taxon>Actinomycetales</taxon>
        <taxon>Actinomycetaceae</taxon>
        <taxon>Trueperella</taxon>
    </lineage>
</organism>
<comment type="caution">
    <text evidence="7">The sequence shown here is derived from an EMBL/GenBank/DDBJ whole genome shotgun (WGS) entry which is preliminary data.</text>
</comment>
<feature type="domain" description="ABC-2 type transporter transmembrane" evidence="6">
    <location>
        <begin position="46"/>
        <end position="360"/>
    </location>
</feature>
<evidence type="ECO:0000256" key="5">
    <source>
        <dbReference type="SAM" id="Phobius"/>
    </source>
</evidence>
<keyword evidence="3 5" id="KW-1133">Transmembrane helix</keyword>
<name>A0ABT9NFI6_9ACTO</name>
<dbReference type="InterPro" id="IPR013525">
    <property type="entry name" value="ABC2_TM"/>
</dbReference>
<evidence type="ECO:0000256" key="2">
    <source>
        <dbReference type="ARBA" id="ARBA00022692"/>
    </source>
</evidence>
<keyword evidence="8" id="KW-1185">Reference proteome</keyword>
<dbReference type="EMBL" id="JAUSQX010000001">
    <property type="protein sequence ID" value="MDP9806137.1"/>
    <property type="molecule type" value="Genomic_DNA"/>
</dbReference>
<evidence type="ECO:0000256" key="3">
    <source>
        <dbReference type="ARBA" id="ARBA00022989"/>
    </source>
</evidence>
<evidence type="ECO:0000313" key="8">
    <source>
        <dbReference type="Proteomes" id="UP001243212"/>
    </source>
</evidence>
<comment type="subcellular location">
    <subcellularLocation>
        <location evidence="1">Membrane</location>
        <topology evidence="1">Multi-pass membrane protein</topology>
    </subcellularLocation>
</comment>
<feature type="transmembrane region" description="Helical" evidence="5">
    <location>
        <begin position="340"/>
        <end position="361"/>
    </location>
</feature>
<keyword evidence="2 5" id="KW-0812">Transmembrane</keyword>
<keyword evidence="4 5" id="KW-0472">Membrane</keyword>
<dbReference type="RefSeq" id="WP_407702626.1">
    <property type="nucleotide sequence ID" value="NZ_JAUSQX010000001.1"/>
</dbReference>
<evidence type="ECO:0000256" key="1">
    <source>
        <dbReference type="ARBA" id="ARBA00004141"/>
    </source>
</evidence>
<accession>A0ABT9NFI6</accession>
<evidence type="ECO:0000256" key="4">
    <source>
        <dbReference type="ARBA" id="ARBA00023136"/>
    </source>
</evidence>
<feature type="transmembrane region" description="Helical" evidence="5">
    <location>
        <begin position="215"/>
        <end position="243"/>
    </location>
</feature>
<gene>
    <name evidence="7" type="ORF">J2S70_000719</name>
</gene>
<feature type="transmembrane region" description="Helical" evidence="5">
    <location>
        <begin position="290"/>
        <end position="309"/>
    </location>
</feature>
<dbReference type="Pfam" id="PF12698">
    <property type="entry name" value="ABC2_membrane_3"/>
    <property type="match status" value="1"/>
</dbReference>
<proteinExistence type="predicted"/>
<dbReference type="Proteomes" id="UP001243212">
    <property type="component" value="Unassembled WGS sequence"/>
</dbReference>
<reference evidence="7 8" key="1">
    <citation type="submission" date="2023-07" db="EMBL/GenBank/DDBJ databases">
        <title>Sequencing the genomes of 1000 actinobacteria strains.</title>
        <authorList>
            <person name="Klenk H.-P."/>
        </authorList>
    </citation>
    <scope>NUCLEOTIDE SEQUENCE [LARGE SCALE GENOMIC DNA]</scope>
    <source>
        <strain evidence="7 8">DSM 17163</strain>
    </source>
</reference>
<evidence type="ECO:0000313" key="7">
    <source>
        <dbReference type="EMBL" id="MDP9806137.1"/>
    </source>
</evidence>
<evidence type="ECO:0000259" key="6">
    <source>
        <dbReference type="Pfam" id="PF12698"/>
    </source>
</evidence>